<evidence type="ECO:0000256" key="8">
    <source>
        <dbReference type="SAM" id="Phobius"/>
    </source>
</evidence>
<reference evidence="11 12" key="1">
    <citation type="journal article" date="2010" name="PLoS ONE">
        <title>The glycobiome of the rumen bacterium Butyrivibrio proteoclasticus B316(T) highlights adaptation to a polysaccharide-rich environment.</title>
        <authorList>
            <person name="Kelly W.J."/>
            <person name="Leahy S.C."/>
            <person name="Altermann E."/>
            <person name="Yeoman C.J."/>
            <person name="Dunne J.C."/>
            <person name="Kong Z."/>
            <person name="Pacheco D.M."/>
            <person name="Li D."/>
            <person name="Noel S.J."/>
            <person name="Moon C.D."/>
            <person name="Cookson A.L."/>
            <person name="Attwood G.T."/>
        </authorList>
    </citation>
    <scope>NUCLEOTIDE SEQUENCE [LARGE SCALE GENOMIC DNA]</scope>
    <source>
        <strain evidence="12">ATCC 51982 / DSM 14932 / B316</strain>
    </source>
</reference>
<dbReference type="InterPro" id="IPR045023">
    <property type="entry name" value="FATA/B"/>
</dbReference>
<sequence>MIPINLVFFFVIAIIFGVLITYKCTMMYARIYSQFCQGEDMYSFDSRIRYSEVDSNAVLTIESLIDYFQDCSTFQTQDGPATMEYLRSKGIAWVLNSWQIEIKRLPKLCEEVTTGTIPYMLKGPMGLRNFFMKTTEGEMLAVANSVWTLFDFEKGVPTRVTPEIIAAYPVEEKLEMEYLSRKIDIPDGDSRNGEEIPIRRHHLDTNNHVNNGQYIRMALESLPDKTLDVTHLRAEYKKQALLGDVLYPVVIRSNIGDNKVYTVSLNDKDKEAVCIVQIWA</sequence>
<keyword evidence="8" id="KW-1133">Transmembrane helix</keyword>
<evidence type="ECO:0000256" key="2">
    <source>
        <dbReference type="ARBA" id="ARBA00022516"/>
    </source>
</evidence>
<comment type="similarity">
    <text evidence="1">Belongs to the acyl-ACP thioesterase family.</text>
</comment>
<evidence type="ECO:0000256" key="6">
    <source>
        <dbReference type="ARBA" id="ARBA00023098"/>
    </source>
</evidence>
<evidence type="ECO:0000313" key="12">
    <source>
        <dbReference type="Proteomes" id="UP000001299"/>
    </source>
</evidence>
<gene>
    <name evidence="11" type="ordered locus">bpr_I2609</name>
</gene>
<keyword evidence="7" id="KW-0275">Fatty acid biosynthesis</keyword>
<dbReference type="InterPro" id="IPR029069">
    <property type="entry name" value="HotDog_dom_sf"/>
</dbReference>
<evidence type="ECO:0000256" key="7">
    <source>
        <dbReference type="ARBA" id="ARBA00023160"/>
    </source>
</evidence>
<accession>E0RY84</accession>
<evidence type="ECO:0000313" key="11">
    <source>
        <dbReference type="EMBL" id="ADL35342.1"/>
    </source>
</evidence>
<keyword evidence="8" id="KW-0472">Membrane</keyword>
<keyword evidence="5" id="KW-0809">Transit peptide</keyword>
<dbReference type="HOGENOM" id="CLU_045466_2_1_9"/>
<keyword evidence="12" id="KW-1185">Reference proteome</keyword>
<dbReference type="GO" id="GO:0000036">
    <property type="term" value="F:acyl carrier activity"/>
    <property type="evidence" value="ECO:0007669"/>
    <property type="project" value="TreeGrafter"/>
</dbReference>
<dbReference type="KEGG" id="bpb:bpr_I2609"/>
<evidence type="ECO:0000256" key="4">
    <source>
        <dbReference type="ARBA" id="ARBA00022832"/>
    </source>
</evidence>
<dbReference type="Proteomes" id="UP000001299">
    <property type="component" value="Chromosome 1"/>
</dbReference>
<dbReference type="PANTHER" id="PTHR31727">
    <property type="entry name" value="OLEOYL-ACYL CARRIER PROTEIN THIOESTERASE 1, CHLOROPLASTIC"/>
    <property type="match status" value="1"/>
</dbReference>
<dbReference type="PANTHER" id="PTHR31727:SF6">
    <property type="entry name" value="OLEOYL-ACYL CARRIER PROTEIN THIOESTERASE 1, CHLOROPLASTIC"/>
    <property type="match status" value="1"/>
</dbReference>
<dbReference type="Pfam" id="PF01643">
    <property type="entry name" value="Acyl-ACP_TE"/>
    <property type="match status" value="1"/>
</dbReference>
<proteinExistence type="inferred from homology"/>
<dbReference type="AlphaFoldDB" id="E0RY84"/>
<dbReference type="Gene3D" id="3.10.129.10">
    <property type="entry name" value="Hotdog Thioesterase"/>
    <property type="match status" value="1"/>
</dbReference>
<dbReference type="GO" id="GO:0016297">
    <property type="term" value="F:fatty acyl-[ACP] hydrolase activity"/>
    <property type="evidence" value="ECO:0007669"/>
    <property type="project" value="InterPro"/>
</dbReference>
<evidence type="ECO:0000256" key="1">
    <source>
        <dbReference type="ARBA" id="ARBA00006500"/>
    </source>
</evidence>
<dbReference type="EMBL" id="CP001810">
    <property type="protein sequence ID" value="ADL35342.1"/>
    <property type="molecule type" value="Genomic_DNA"/>
</dbReference>
<feature type="transmembrane region" description="Helical" evidence="8">
    <location>
        <begin position="6"/>
        <end position="25"/>
    </location>
</feature>
<keyword evidence="4" id="KW-0276">Fatty acid metabolism</keyword>
<feature type="domain" description="Acyl-ACP thioesterase-like C-terminal" evidence="10">
    <location>
        <begin position="192"/>
        <end position="247"/>
    </location>
</feature>
<keyword evidence="8" id="KW-0812">Transmembrane</keyword>
<feature type="domain" description="Acyl-ACP thioesterase N-terminal hotdog" evidence="9">
    <location>
        <begin position="44"/>
        <end position="168"/>
    </location>
</feature>
<dbReference type="STRING" id="515622.bpr_I2609"/>
<evidence type="ECO:0000259" key="9">
    <source>
        <dbReference type="Pfam" id="PF01643"/>
    </source>
</evidence>
<dbReference type="Pfam" id="PF20791">
    <property type="entry name" value="Acyl-ACP_TE_C"/>
    <property type="match status" value="1"/>
</dbReference>
<organism evidence="11 12">
    <name type="scientific">Butyrivibrio proteoclasticus (strain ATCC 51982 / DSM 14932 / B316)</name>
    <name type="common">Clostridium proteoclasticum</name>
    <dbReference type="NCBI Taxonomy" id="515622"/>
    <lineage>
        <taxon>Bacteria</taxon>
        <taxon>Bacillati</taxon>
        <taxon>Bacillota</taxon>
        <taxon>Clostridia</taxon>
        <taxon>Lachnospirales</taxon>
        <taxon>Lachnospiraceae</taxon>
        <taxon>Butyrivibrio</taxon>
    </lineage>
</organism>
<dbReference type="InterPro" id="IPR049427">
    <property type="entry name" value="Acyl-ACP_TE_C"/>
</dbReference>
<keyword evidence="2" id="KW-0444">Lipid biosynthesis</keyword>
<protein>
    <submittedName>
        <fullName evidence="11">Acyl-ACP thioesterase</fullName>
    </submittedName>
</protein>
<evidence type="ECO:0000256" key="5">
    <source>
        <dbReference type="ARBA" id="ARBA00022946"/>
    </source>
</evidence>
<dbReference type="SUPFAM" id="SSF54637">
    <property type="entry name" value="Thioesterase/thiol ester dehydrase-isomerase"/>
    <property type="match status" value="2"/>
</dbReference>
<keyword evidence="6" id="KW-0443">Lipid metabolism</keyword>
<keyword evidence="3" id="KW-0378">Hydrolase</keyword>
<name>E0RY84_BUTPB</name>
<dbReference type="InterPro" id="IPR002864">
    <property type="entry name" value="Acyl-ACP_thioesterase_NHD"/>
</dbReference>
<evidence type="ECO:0000259" key="10">
    <source>
        <dbReference type="Pfam" id="PF20791"/>
    </source>
</evidence>
<evidence type="ECO:0000256" key="3">
    <source>
        <dbReference type="ARBA" id="ARBA00022801"/>
    </source>
</evidence>
<dbReference type="eggNOG" id="COG3884">
    <property type="taxonomic scope" value="Bacteria"/>
</dbReference>